<proteinExistence type="predicted"/>
<keyword evidence="1" id="KW-1133">Transmembrane helix</keyword>
<sequence length="247" mass="27046">MDLKELMGTAAMGIGLLTGIVQLIEWLLPKSAHERINDLLTRVWVWLEDQKAGRLMKWLRDARPVKWTIYGFFLLALVYNGVALLSDTGPTMPMIEVVIFKYGVIPGLAASAAAFLFASTLRLSDLADWITSKGSALRVIGRLTAVCIGGALMFAAALLFFYNVTQHWAPLAFVVSIAVLSFLFLPVLAFTLVWALMLAWLILVGTASVALRLAELFVRKLLEHPKGTVLAVSSLLTALGTIFRNIG</sequence>
<accession>A0A1L1PLC9</accession>
<gene>
    <name evidence="2" type="ORF">BN948_04013</name>
</gene>
<evidence type="ECO:0008006" key="4">
    <source>
        <dbReference type="Google" id="ProtNLM"/>
    </source>
</evidence>
<feature type="transmembrane region" description="Helical" evidence="1">
    <location>
        <begin position="139"/>
        <end position="162"/>
    </location>
</feature>
<protein>
    <recommendedName>
        <fullName evidence="4">Transmembrane protein</fullName>
    </recommendedName>
</protein>
<feature type="transmembrane region" description="Helical" evidence="1">
    <location>
        <begin position="98"/>
        <end position="118"/>
    </location>
</feature>
<keyword evidence="1" id="KW-0472">Membrane</keyword>
<feature type="transmembrane region" description="Helical" evidence="1">
    <location>
        <begin position="192"/>
        <end position="214"/>
    </location>
</feature>
<evidence type="ECO:0000313" key="3">
    <source>
        <dbReference type="Proteomes" id="UP000028878"/>
    </source>
</evidence>
<dbReference type="EMBL" id="CCAE010000047">
    <property type="protein sequence ID" value="CDN89574.1"/>
    <property type="molecule type" value="Genomic_DNA"/>
</dbReference>
<dbReference type="Proteomes" id="UP000028878">
    <property type="component" value="Unassembled WGS sequence"/>
</dbReference>
<organism evidence="2 3">
    <name type="scientific">Hydrogenophaga intermedia</name>
    <dbReference type="NCBI Taxonomy" id="65786"/>
    <lineage>
        <taxon>Bacteria</taxon>
        <taxon>Pseudomonadati</taxon>
        <taxon>Pseudomonadota</taxon>
        <taxon>Betaproteobacteria</taxon>
        <taxon>Burkholderiales</taxon>
        <taxon>Comamonadaceae</taxon>
        <taxon>Hydrogenophaga</taxon>
    </lineage>
</organism>
<evidence type="ECO:0000256" key="1">
    <source>
        <dbReference type="SAM" id="Phobius"/>
    </source>
</evidence>
<keyword evidence="1" id="KW-0812">Transmembrane</keyword>
<feature type="transmembrane region" description="Helical" evidence="1">
    <location>
        <begin position="67"/>
        <end position="86"/>
    </location>
</feature>
<keyword evidence="3" id="KW-1185">Reference proteome</keyword>
<dbReference type="AlphaFoldDB" id="A0A1L1PLC9"/>
<feature type="transmembrane region" description="Helical" evidence="1">
    <location>
        <begin position="6"/>
        <end position="28"/>
    </location>
</feature>
<reference evidence="3" key="2">
    <citation type="submission" date="2014-11" db="EMBL/GenBank/DDBJ databases">
        <title>Draft genome sequence of Hydrogenophaga intermedia S1.</title>
        <authorList>
            <person name="Gan H.M."/>
            <person name="Chew T.H."/>
            <person name="Stolz A."/>
        </authorList>
    </citation>
    <scope>NUCLEOTIDE SEQUENCE [LARGE SCALE GENOMIC DNA]</scope>
    <source>
        <strain evidence="3">S1</strain>
    </source>
</reference>
<dbReference type="RefSeq" id="WP_009519544.1">
    <property type="nucleotide sequence ID" value="NZ_CCAE010000047.1"/>
</dbReference>
<evidence type="ECO:0000313" key="2">
    <source>
        <dbReference type="EMBL" id="CDN89574.1"/>
    </source>
</evidence>
<feature type="transmembrane region" description="Helical" evidence="1">
    <location>
        <begin position="226"/>
        <end position="246"/>
    </location>
</feature>
<reference evidence="3" key="1">
    <citation type="submission" date="2014-02" db="EMBL/GenBank/DDBJ databases">
        <authorList>
            <person name="Gan H."/>
        </authorList>
    </citation>
    <scope>NUCLEOTIDE SEQUENCE [LARGE SCALE GENOMIC DNA]</scope>
    <source>
        <strain evidence="3">S1</strain>
    </source>
</reference>
<name>A0A1L1PLC9_HYDIT</name>
<feature type="transmembrane region" description="Helical" evidence="1">
    <location>
        <begin position="168"/>
        <end position="185"/>
    </location>
</feature>